<evidence type="ECO:0000256" key="2">
    <source>
        <dbReference type="SAM" id="Phobius"/>
    </source>
</evidence>
<evidence type="ECO:0000313" key="5">
    <source>
        <dbReference type="EMBL" id="OIQ98614.1"/>
    </source>
</evidence>
<evidence type="ECO:0000259" key="4">
    <source>
        <dbReference type="Pfam" id="PF25963"/>
    </source>
</evidence>
<feature type="domain" description="p-hydroxybenzoic acid efflux pump subunit AaeA-like beta-barrel" evidence="4">
    <location>
        <begin position="240"/>
        <end position="333"/>
    </location>
</feature>
<dbReference type="Gene3D" id="2.40.30.170">
    <property type="match status" value="1"/>
</dbReference>
<accession>A0A1J5RRK2</accession>
<evidence type="ECO:0000256" key="1">
    <source>
        <dbReference type="ARBA" id="ARBA00004196"/>
    </source>
</evidence>
<reference evidence="5" key="1">
    <citation type="submission" date="2016-10" db="EMBL/GenBank/DDBJ databases">
        <title>Sequence of Gallionella enrichment culture.</title>
        <authorList>
            <person name="Poehlein A."/>
            <person name="Muehling M."/>
            <person name="Daniel R."/>
        </authorList>
    </citation>
    <scope>NUCLEOTIDE SEQUENCE</scope>
</reference>
<sequence length="378" mass="42010">MIIKTRTKYRKLRLVFVFLIFGMVSAISYWYSFLRTEISCNDAYVMGNIIPVHALVPGLVTNIYADNTMFVNSNQILIKQEGHLAEESVQKSAAALAESIREVRGQLAQVNQAEAAIASLYVNRKKNSDNLQRYQRAELEGAASGQKVADTQADISVIDSEIVAAKALKQKDMALLGNTSLLNNPSVQKIKAEYIENYIINKRTNIYAPVSGFVVNRHVQVGQMLVSGQLLMNIVPLDNLWITANIKETDLKRIRTGQPVDINANIYGEEVLFHGKVQGIAPSGGSTFSLFPPENTTGNYIHIVERVPVRISLEENEIKNHPLRPGMSVTVNIDTRNTDKFETLTSTVSTKDLSYSTSIYDAELKVAESSAKKIMQKN</sequence>
<protein>
    <submittedName>
        <fullName evidence="5">Putative multidrug resistance protein EmrK</fullName>
    </submittedName>
</protein>
<dbReference type="GO" id="GO:0055085">
    <property type="term" value="P:transmembrane transport"/>
    <property type="evidence" value="ECO:0007669"/>
    <property type="project" value="InterPro"/>
</dbReference>
<evidence type="ECO:0000259" key="3">
    <source>
        <dbReference type="Pfam" id="PF25885"/>
    </source>
</evidence>
<name>A0A1J5RRK2_9ZZZZ</name>
<comment type="subcellular location">
    <subcellularLocation>
        <location evidence="1">Cell envelope</location>
    </subcellularLocation>
</comment>
<dbReference type="PANTHER" id="PTHR30386">
    <property type="entry name" value="MEMBRANE FUSION SUBUNIT OF EMRAB-TOLC MULTIDRUG EFFLUX PUMP"/>
    <property type="match status" value="1"/>
</dbReference>
<organism evidence="5">
    <name type="scientific">mine drainage metagenome</name>
    <dbReference type="NCBI Taxonomy" id="410659"/>
    <lineage>
        <taxon>unclassified sequences</taxon>
        <taxon>metagenomes</taxon>
        <taxon>ecological metagenomes</taxon>
    </lineage>
</organism>
<keyword evidence="2" id="KW-0812">Transmembrane</keyword>
<gene>
    <name evidence="5" type="primary">emrK_9</name>
    <name evidence="5" type="ORF">GALL_194390</name>
</gene>
<dbReference type="InterPro" id="IPR058633">
    <property type="entry name" value="EmrA/FarA_HH"/>
</dbReference>
<dbReference type="GO" id="GO:0030313">
    <property type="term" value="C:cell envelope"/>
    <property type="evidence" value="ECO:0007669"/>
    <property type="project" value="UniProtKB-SubCell"/>
</dbReference>
<feature type="domain" description="Multidrug export protein EmrA/FarA alpha-helical hairpin" evidence="3">
    <location>
        <begin position="85"/>
        <end position="204"/>
    </location>
</feature>
<proteinExistence type="predicted"/>
<dbReference type="Pfam" id="PF25963">
    <property type="entry name" value="Beta-barrel_AAEA"/>
    <property type="match status" value="1"/>
</dbReference>
<dbReference type="AlphaFoldDB" id="A0A1J5RRK2"/>
<keyword evidence="2" id="KW-1133">Transmembrane helix</keyword>
<feature type="transmembrane region" description="Helical" evidence="2">
    <location>
        <begin position="12"/>
        <end position="31"/>
    </location>
</feature>
<dbReference type="InterPro" id="IPR050739">
    <property type="entry name" value="MFP"/>
</dbReference>
<comment type="caution">
    <text evidence="5">The sequence shown here is derived from an EMBL/GenBank/DDBJ whole genome shotgun (WGS) entry which is preliminary data.</text>
</comment>
<dbReference type="InterPro" id="IPR058634">
    <property type="entry name" value="AaeA-lik-b-barrel"/>
</dbReference>
<dbReference type="Pfam" id="PF25885">
    <property type="entry name" value="HH_EMRA"/>
    <property type="match status" value="1"/>
</dbReference>
<dbReference type="PANTHER" id="PTHR30386:SF19">
    <property type="entry name" value="MULTIDRUG EXPORT PROTEIN EMRA-RELATED"/>
    <property type="match status" value="1"/>
</dbReference>
<keyword evidence="2" id="KW-0472">Membrane</keyword>
<dbReference type="EMBL" id="MLJW01000117">
    <property type="protein sequence ID" value="OIQ98614.1"/>
    <property type="molecule type" value="Genomic_DNA"/>
</dbReference>